<protein>
    <submittedName>
        <fullName evidence="1">Uncharacterized protein</fullName>
    </submittedName>
</protein>
<comment type="caution">
    <text evidence="1">The sequence shown here is derived from an EMBL/GenBank/DDBJ whole genome shotgun (WGS) entry which is preliminary data.</text>
</comment>
<accession>A0A5J4SVJ3</accession>
<dbReference type="AlphaFoldDB" id="A0A5J4SVJ3"/>
<reference evidence="1" key="1">
    <citation type="submission" date="2019-03" db="EMBL/GenBank/DDBJ databases">
        <title>Single cell metagenomics reveals metabolic interactions within the superorganism composed of flagellate Streblomastix strix and complex community of Bacteroidetes bacteria on its surface.</title>
        <authorList>
            <person name="Treitli S.C."/>
            <person name="Kolisko M."/>
            <person name="Husnik F."/>
            <person name="Keeling P."/>
            <person name="Hampl V."/>
        </authorList>
    </citation>
    <scope>NUCLEOTIDE SEQUENCE</scope>
    <source>
        <strain evidence="1">STM</strain>
    </source>
</reference>
<sequence length="117" mass="12986">MKRLVLTLVVIIGLGASAFAAKNQPANGKWNGNINVSKLSNYLVLSSDQTEEVAQICDYLAEQMSRANSARKSKDLLLHNAIYGNLKLMKNTLTTEQYSKYLRLINVTLNNNGIEVK</sequence>
<organism evidence="1">
    <name type="scientific">termite gut metagenome</name>
    <dbReference type="NCBI Taxonomy" id="433724"/>
    <lineage>
        <taxon>unclassified sequences</taxon>
        <taxon>metagenomes</taxon>
        <taxon>organismal metagenomes</taxon>
    </lineage>
</organism>
<evidence type="ECO:0000313" key="1">
    <source>
        <dbReference type="EMBL" id="KAA6349501.1"/>
    </source>
</evidence>
<gene>
    <name evidence="1" type="ORF">EZS27_003098</name>
</gene>
<proteinExistence type="predicted"/>
<name>A0A5J4SVJ3_9ZZZZ</name>
<dbReference type="EMBL" id="SNRY01000046">
    <property type="protein sequence ID" value="KAA6349501.1"/>
    <property type="molecule type" value="Genomic_DNA"/>
</dbReference>